<dbReference type="InterPro" id="IPR029228">
    <property type="entry name" value="Alkyl_sulf_dimr"/>
</dbReference>
<proteinExistence type="predicted"/>
<dbReference type="Proteomes" id="UP000253501">
    <property type="component" value="Unassembled WGS sequence"/>
</dbReference>
<feature type="domain" description="Alkyl sulfatase dimerisation" evidence="1">
    <location>
        <begin position="1"/>
        <end position="57"/>
    </location>
</feature>
<dbReference type="GO" id="GO:0046983">
    <property type="term" value="F:protein dimerization activity"/>
    <property type="evidence" value="ECO:0007669"/>
    <property type="project" value="InterPro"/>
</dbReference>
<dbReference type="Pfam" id="PF14863">
    <property type="entry name" value="Alkyl_sulf_dimr"/>
    <property type="match status" value="1"/>
</dbReference>
<reference evidence="2 3" key="1">
    <citation type="submission" date="2018-04" db="EMBL/GenBank/DDBJ databases">
        <title>Cupriavidus necator CR12 genome sequencing and assembly.</title>
        <authorList>
            <person name="Ben Fekih I."/>
            <person name="Mazhar H.S."/>
            <person name="Bello S.K."/>
            <person name="Rensing C."/>
        </authorList>
    </citation>
    <scope>NUCLEOTIDE SEQUENCE [LARGE SCALE GENOMIC DNA]</scope>
    <source>
        <strain evidence="2 3">CR12</strain>
    </source>
</reference>
<organism evidence="2 3">
    <name type="scientific">Cupriavidus necator</name>
    <name type="common">Alcaligenes eutrophus</name>
    <name type="synonym">Ralstonia eutropha</name>
    <dbReference type="NCBI Taxonomy" id="106590"/>
    <lineage>
        <taxon>Bacteria</taxon>
        <taxon>Pseudomonadati</taxon>
        <taxon>Pseudomonadota</taxon>
        <taxon>Betaproteobacteria</taxon>
        <taxon>Burkholderiales</taxon>
        <taxon>Burkholderiaceae</taxon>
        <taxon>Cupriavidus</taxon>
    </lineage>
</organism>
<evidence type="ECO:0000313" key="2">
    <source>
        <dbReference type="EMBL" id="RCJ03274.1"/>
    </source>
</evidence>
<accession>A0A367P6S8</accession>
<evidence type="ECO:0000313" key="3">
    <source>
        <dbReference type="Proteomes" id="UP000253501"/>
    </source>
</evidence>
<dbReference type="PANTHER" id="PTHR43223:SF2">
    <property type="entry name" value="METALLO-BETA-LACTAMASE DOMAIN-CONTAINING PROTEIN"/>
    <property type="match status" value="1"/>
</dbReference>
<gene>
    <name evidence="2" type="ORF">DDK22_38200</name>
</gene>
<comment type="caution">
    <text evidence="2">The sequence shown here is derived from an EMBL/GenBank/DDBJ whole genome shotgun (WGS) entry which is preliminary data.</text>
</comment>
<sequence length="116" mass="12632">MVWYDANPSDLNDLPPEMTAKKYVKYMSGEAAILRRAKADWAKGDRSASFCDAVVHAIAGAHVDTQLPNAISAKLVIAKVALLGSSSERRHGFWHTAVLLSASHHLSRSLRAVQAH</sequence>
<dbReference type="PANTHER" id="PTHR43223">
    <property type="entry name" value="ALKYL/ARYL-SULFATASE"/>
    <property type="match status" value="1"/>
</dbReference>
<dbReference type="EMBL" id="QDHA01000187">
    <property type="protein sequence ID" value="RCJ03274.1"/>
    <property type="molecule type" value="Genomic_DNA"/>
</dbReference>
<dbReference type="Gene3D" id="1.25.40.880">
    <property type="entry name" value="Alkyl sulfatase, dimerisation domain"/>
    <property type="match status" value="1"/>
</dbReference>
<dbReference type="InterPro" id="IPR052195">
    <property type="entry name" value="Bact_Alkyl/Aryl-Sulfatase"/>
</dbReference>
<protein>
    <recommendedName>
        <fullName evidence="1">Alkyl sulfatase dimerisation domain-containing protein</fullName>
    </recommendedName>
</protein>
<dbReference type="AlphaFoldDB" id="A0A367P6S8"/>
<evidence type="ECO:0000259" key="1">
    <source>
        <dbReference type="Pfam" id="PF14863"/>
    </source>
</evidence>
<dbReference type="InterPro" id="IPR038536">
    <property type="entry name" value="Alkyl/aryl-sulf_dimr_sf"/>
</dbReference>
<name>A0A367P6S8_CUPNE</name>